<proteinExistence type="predicted"/>
<evidence type="ECO:0000256" key="2">
    <source>
        <dbReference type="SAM" id="MobiDB-lite"/>
    </source>
</evidence>
<dbReference type="Pfam" id="PF16794">
    <property type="entry name" value="fn3_4"/>
    <property type="match status" value="1"/>
</dbReference>
<name>A0AAV4Q4D5_9ARAC</name>
<reference evidence="4 5" key="1">
    <citation type="submission" date="2021-06" db="EMBL/GenBank/DDBJ databases">
        <title>Caerostris darwini draft genome.</title>
        <authorList>
            <person name="Kono N."/>
            <person name="Arakawa K."/>
        </authorList>
    </citation>
    <scope>NUCLEOTIDE SEQUENCE [LARGE SCALE GENOMIC DNA]</scope>
</reference>
<feature type="region of interest" description="Disordered" evidence="2">
    <location>
        <begin position="129"/>
        <end position="169"/>
    </location>
</feature>
<feature type="coiled-coil region" evidence="1">
    <location>
        <begin position="66"/>
        <end position="93"/>
    </location>
</feature>
<gene>
    <name evidence="4" type="ORF">CDAR_318471</name>
</gene>
<dbReference type="Proteomes" id="UP001054837">
    <property type="component" value="Unassembled WGS sequence"/>
</dbReference>
<comment type="caution">
    <text evidence="4">The sequence shown here is derived from an EMBL/GenBank/DDBJ whole genome shotgun (WGS) entry which is preliminary data.</text>
</comment>
<evidence type="ECO:0000313" key="4">
    <source>
        <dbReference type="EMBL" id="GIY04808.1"/>
    </source>
</evidence>
<dbReference type="InterPro" id="IPR056565">
    <property type="entry name" value="Fn3_ATF7IP"/>
</dbReference>
<keyword evidence="5" id="KW-1185">Reference proteome</keyword>
<feature type="domain" description="Activating transcription factor 7-interacting protein Fn3" evidence="3">
    <location>
        <begin position="213"/>
        <end position="288"/>
    </location>
</feature>
<sequence length="299" mass="33945">MEVEDGSLKPMKIRLQPINENLNQMIVEGISDDESEEYVEMTSKEMHDYMRKKILEYSKTPEGNPLVELEQQELELMTEIKAKNENIKELKKKSGILLEVREKVLRHIGVLPKITQSIGVSSDLSISSKASNPLSSAQNNQIHSSIVPVKQSRENGPANRSVHSSQQTKSHKFIDYIDLSDESESSESDIQMEHPAPFPAFFYARPSKDFRDIPVKPSVKVCVTEKDILLSWNIPSVSSFNYLHVESFELFRYQVASNVLPSSLFWRQIGIMKAQPLPMQCNYPSLSETTLINNAKSNS</sequence>
<dbReference type="EMBL" id="BPLQ01003982">
    <property type="protein sequence ID" value="GIY04808.1"/>
    <property type="molecule type" value="Genomic_DNA"/>
</dbReference>
<evidence type="ECO:0000259" key="3">
    <source>
        <dbReference type="Pfam" id="PF16794"/>
    </source>
</evidence>
<evidence type="ECO:0000313" key="5">
    <source>
        <dbReference type="Proteomes" id="UP001054837"/>
    </source>
</evidence>
<dbReference type="AlphaFoldDB" id="A0AAV4Q4D5"/>
<organism evidence="4 5">
    <name type="scientific">Caerostris darwini</name>
    <dbReference type="NCBI Taxonomy" id="1538125"/>
    <lineage>
        <taxon>Eukaryota</taxon>
        <taxon>Metazoa</taxon>
        <taxon>Ecdysozoa</taxon>
        <taxon>Arthropoda</taxon>
        <taxon>Chelicerata</taxon>
        <taxon>Arachnida</taxon>
        <taxon>Araneae</taxon>
        <taxon>Araneomorphae</taxon>
        <taxon>Entelegynae</taxon>
        <taxon>Araneoidea</taxon>
        <taxon>Araneidae</taxon>
        <taxon>Caerostris</taxon>
    </lineage>
</organism>
<accession>A0AAV4Q4D5</accession>
<evidence type="ECO:0000256" key="1">
    <source>
        <dbReference type="SAM" id="Coils"/>
    </source>
</evidence>
<protein>
    <recommendedName>
        <fullName evidence="3">Activating transcription factor 7-interacting protein Fn3 domain-containing protein</fullName>
    </recommendedName>
</protein>
<feature type="compositionally biased region" description="Polar residues" evidence="2">
    <location>
        <begin position="129"/>
        <end position="144"/>
    </location>
</feature>
<keyword evidence="1" id="KW-0175">Coiled coil</keyword>